<feature type="transmembrane region" description="Helical" evidence="1">
    <location>
        <begin position="382"/>
        <end position="402"/>
    </location>
</feature>
<feature type="transmembrane region" description="Helical" evidence="1">
    <location>
        <begin position="352"/>
        <end position="370"/>
    </location>
</feature>
<feature type="domain" description="DUF5009" evidence="2">
    <location>
        <begin position="21"/>
        <end position="278"/>
    </location>
</feature>
<dbReference type="Pfam" id="PF16401">
    <property type="entry name" value="DUF5009"/>
    <property type="match status" value="1"/>
</dbReference>
<reference evidence="4" key="1">
    <citation type="journal article" date="2019" name="Int. J. Syst. Evol. Microbiol.">
        <title>The Global Catalogue of Microorganisms (GCM) 10K type strain sequencing project: providing services to taxonomists for standard genome sequencing and annotation.</title>
        <authorList>
            <consortium name="The Broad Institute Genomics Platform"/>
            <consortium name="The Broad Institute Genome Sequencing Center for Infectious Disease"/>
            <person name="Wu L."/>
            <person name="Ma J."/>
        </authorList>
    </citation>
    <scope>NUCLEOTIDE SEQUENCE [LARGE SCALE GENOMIC DNA]</scope>
    <source>
        <strain evidence="4">JCM 18326</strain>
    </source>
</reference>
<feature type="transmembrane region" description="Helical" evidence="1">
    <location>
        <begin position="324"/>
        <end position="340"/>
    </location>
</feature>
<dbReference type="Proteomes" id="UP001500298">
    <property type="component" value="Unassembled WGS sequence"/>
</dbReference>
<feature type="transmembrane region" description="Helical" evidence="1">
    <location>
        <begin position="258"/>
        <end position="280"/>
    </location>
</feature>
<evidence type="ECO:0000313" key="3">
    <source>
        <dbReference type="EMBL" id="GAA4826975.1"/>
    </source>
</evidence>
<keyword evidence="1" id="KW-0812">Transmembrane</keyword>
<feature type="transmembrane region" description="Helical" evidence="1">
    <location>
        <begin position="26"/>
        <end position="52"/>
    </location>
</feature>
<feature type="transmembrane region" description="Helical" evidence="1">
    <location>
        <begin position="423"/>
        <end position="443"/>
    </location>
</feature>
<keyword evidence="1" id="KW-1133">Transmembrane helix</keyword>
<sequence length="484" mass="54904">MQQKPVTIATSPTHTAFKKRSMGLDALRGIAILAMIFSGHIAHLDSLSGWLFHAQVGPPDFKFHPEIPGITWVDLVFPFFLFAMGAAFPLALRKKLGQGEPLWIILLYILKRGASLVFFAIFLQHMKPWALQSTPDAIGWLSSLTAFITLFLIYTSFKETINRYKVMIRVMGFGIAFSLLAFAHFYFGLSFSVKRSDIIILVLANMAIFGSLLWLFTKDNLLARLGIMALLIAIRLSKDIPGSWQQVAWGFSPATWLYTLYFCQYLLIIIPGTILGDMVYKNLKGNGITFSQEQTTTQKVLFGSILFSIIVLNLVGLYMRWLNLNFLGTATLLLAAYWLIRTPKEHDKPLYLQLFQWGSYWLLLGLFFEAYEGGIHKDHATISYYFVSSGLAIFTYIILSMLDQKIGQHPVFSFVVMNGQNPMIAYVGAALCIIPIFSLLHITPFLHQLQEWHPWLGILKGAIITIVVGLLTVFFTRRKVFWKN</sequence>
<proteinExistence type="predicted"/>
<name>A0ABP9D7I4_9BACT</name>
<feature type="transmembrane region" description="Helical" evidence="1">
    <location>
        <begin position="166"/>
        <end position="186"/>
    </location>
</feature>
<evidence type="ECO:0000259" key="2">
    <source>
        <dbReference type="Pfam" id="PF16401"/>
    </source>
</evidence>
<organism evidence="3 4">
    <name type="scientific">Algivirga pacifica</name>
    <dbReference type="NCBI Taxonomy" id="1162670"/>
    <lineage>
        <taxon>Bacteria</taxon>
        <taxon>Pseudomonadati</taxon>
        <taxon>Bacteroidota</taxon>
        <taxon>Cytophagia</taxon>
        <taxon>Cytophagales</taxon>
        <taxon>Flammeovirgaceae</taxon>
        <taxon>Algivirga</taxon>
    </lineage>
</organism>
<comment type="caution">
    <text evidence="3">The sequence shown here is derived from an EMBL/GenBank/DDBJ whole genome shotgun (WGS) entry which is preliminary data.</text>
</comment>
<protein>
    <submittedName>
        <fullName evidence="3">DUF5009 domain-containing protein</fullName>
    </submittedName>
</protein>
<feature type="transmembrane region" description="Helical" evidence="1">
    <location>
        <begin position="198"/>
        <end position="216"/>
    </location>
</feature>
<feature type="transmembrane region" description="Helical" evidence="1">
    <location>
        <begin position="104"/>
        <end position="125"/>
    </location>
</feature>
<dbReference type="EMBL" id="BAABJX010000017">
    <property type="protein sequence ID" value="GAA4826975.1"/>
    <property type="molecule type" value="Genomic_DNA"/>
</dbReference>
<gene>
    <name evidence="3" type="ORF">GCM10023331_09650</name>
</gene>
<accession>A0ABP9D7I4</accession>
<keyword evidence="1" id="KW-0472">Membrane</keyword>
<dbReference type="PANTHER" id="PTHR31061:SF24">
    <property type="entry name" value="LD22376P"/>
    <property type="match status" value="1"/>
</dbReference>
<feature type="transmembrane region" description="Helical" evidence="1">
    <location>
        <begin position="300"/>
        <end position="318"/>
    </location>
</feature>
<dbReference type="RefSeq" id="WP_345369667.1">
    <property type="nucleotide sequence ID" value="NZ_BAABJX010000017.1"/>
</dbReference>
<evidence type="ECO:0000313" key="4">
    <source>
        <dbReference type="Proteomes" id="UP001500298"/>
    </source>
</evidence>
<feature type="transmembrane region" description="Helical" evidence="1">
    <location>
        <begin position="221"/>
        <end position="238"/>
    </location>
</feature>
<keyword evidence="4" id="KW-1185">Reference proteome</keyword>
<feature type="transmembrane region" description="Helical" evidence="1">
    <location>
        <begin position="455"/>
        <end position="475"/>
    </location>
</feature>
<feature type="transmembrane region" description="Helical" evidence="1">
    <location>
        <begin position="137"/>
        <end position="154"/>
    </location>
</feature>
<feature type="transmembrane region" description="Helical" evidence="1">
    <location>
        <begin position="72"/>
        <end position="92"/>
    </location>
</feature>
<evidence type="ECO:0000256" key="1">
    <source>
        <dbReference type="SAM" id="Phobius"/>
    </source>
</evidence>
<dbReference type="PANTHER" id="PTHR31061">
    <property type="entry name" value="LD22376P"/>
    <property type="match status" value="1"/>
</dbReference>
<dbReference type="InterPro" id="IPR032176">
    <property type="entry name" value="DUF5009"/>
</dbReference>